<evidence type="ECO:0000259" key="2">
    <source>
        <dbReference type="Pfam" id="PF13439"/>
    </source>
</evidence>
<feature type="domain" description="Glycosyl transferase family 1" evidence="1">
    <location>
        <begin position="191"/>
        <end position="333"/>
    </location>
</feature>
<name>A0A7C5SYV4_9AQUI</name>
<dbReference type="InterPro" id="IPR028098">
    <property type="entry name" value="Glyco_trans_4-like_N"/>
</dbReference>
<proteinExistence type="predicted"/>
<gene>
    <name evidence="3" type="ORF">ENN04_06925</name>
</gene>
<feature type="domain" description="Glycosyltransferase subfamily 4-like N-terminal" evidence="2">
    <location>
        <begin position="15"/>
        <end position="175"/>
    </location>
</feature>
<dbReference type="PANTHER" id="PTHR45947">
    <property type="entry name" value="SULFOQUINOVOSYL TRANSFERASE SQD2"/>
    <property type="match status" value="1"/>
</dbReference>
<dbReference type="PANTHER" id="PTHR45947:SF3">
    <property type="entry name" value="SULFOQUINOVOSYL TRANSFERASE SQD2"/>
    <property type="match status" value="1"/>
</dbReference>
<dbReference type="Pfam" id="PF00534">
    <property type="entry name" value="Glycos_transf_1"/>
    <property type="match status" value="1"/>
</dbReference>
<dbReference type="InterPro" id="IPR050194">
    <property type="entry name" value="Glycosyltransferase_grp1"/>
</dbReference>
<organism evidence="3">
    <name type="scientific">Thermocrinis ruber</name>
    <dbReference type="NCBI Taxonomy" id="75906"/>
    <lineage>
        <taxon>Bacteria</taxon>
        <taxon>Pseudomonadati</taxon>
        <taxon>Aquificota</taxon>
        <taxon>Aquificia</taxon>
        <taxon>Aquificales</taxon>
        <taxon>Aquificaceae</taxon>
        <taxon>Thermocrinis</taxon>
    </lineage>
</organism>
<dbReference type="EMBL" id="DSAC01000087">
    <property type="protein sequence ID" value="HHO74345.1"/>
    <property type="molecule type" value="Genomic_DNA"/>
</dbReference>
<sequence>MKLMDITPYYHPTSGGIKTYINYKVEFMKNQDVEHVVVVPGKKPRTYTVGRTRFYELSSFGLIGGYRFFSSVKEINRIIEEEKPDVVELGGTYLLVPFLKRKNYLLSVFYHADAKREIELMPMPNSFKKMLLNHVFERCLKKADLLLVPTEKYKREFDALGFENVYYTPMGVDTELFDPAKRDFYLKKLLGVEESKFLLLYAGRLSVEKGIKTLLQAFELLDPSLFHLVVVGKGPLSFLVKWYAKRFNNLTYIPYLEKGELSVLYASADLFVSASPFETFGFAFLEAQASGTPVCAFDLELETQILKEFLSKERTPQALAQAIVKGTDLISKSTRLYLRQRVEEDFSIFKNLERIMSLYYSKTFARTYC</sequence>
<reference evidence="3" key="1">
    <citation type="journal article" date="2020" name="mSystems">
        <title>Genome- and Community-Level Interaction Insights into Carbon Utilization and Element Cycling Functions of Hydrothermarchaeota in Hydrothermal Sediment.</title>
        <authorList>
            <person name="Zhou Z."/>
            <person name="Liu Y."/>
            <person name="Xu W."/>
            <person name="Pan J."/>
            <person name="Luo Z.H."/>
            <person name="Li M."/>
        </authorList>
    </citation>
    <scope>NUCLEOTIDE SEQUENCE [LARGE SCALE GENOMIC DNA]</scope>
    <source>
        <strain evidence="3">SpSt-114</strain>
    </source>
</reference>
<dbReference type="Pfam" id="PF13439">
    <property type="entry name" value="Glyco_transf_4"/>
    <property type="match status" value="1"/>
</dbReference>
<evidence type="ECO:0000259" key="1">
    <source>
        <dbReference type="Pfam" id="PF00534"/>
    </source>
</evidence>
<comment type="caution">
    <text evidence="3">The sequence shown here is derived from an EMBL/GenBank/DDBJ whole genome shotgun (WGS) entry which is preliminary data.</text>
</comment>
<dbReference type="AlphaFoldDB" id="A0A7C5SYV4"/>
<accession>A0A7C5SYV4</accession>
<keyword evidence="3" id="KW-0808">Transferase</keyword>
<protein>
    <submittedName>
        <fullName evidence="3">Glycosyltransferase</fullName>
    </submittedName>
</protein>
<dbReference type="SUPFAM" id="SSF53756">
    <property type="entry name" value="UDP-Glycosyltransferase/glycogen phosphorylase"/>
    <property type="match status" value="1"/>
</dbReference>
<dbReference type="GO" id="GO:0016757">
    <property type="term" value="F:glycosyltransferase activity"/>
    <property type="evidence" value="ECO:0007669"/>
    <property type="project" value="InterPro"/>
</dbReference>
<dbReference type="Gene3D" id="3.40.50.2000">
    <property type="entry name" value="Glycogen Phosphorylase B"/>
    <property type="match status" value="2"/>
</dbReference>
<dbReference type="InterPro" id="IPR001296">
    <property type="entry name" value="Glyco_trans_1"/>
</dbReference>
<evidence type="ECO:0000313" key="3">
    <source>
        <dbReference type="EMBL" id="HHO74345.1"/>
    </source>
</evidence>